<proteinExistence type="predicted"/>
<dbReference type="SMART" id="SM01012">
    <property type="entry name" value="ANTAR"/>
    <property type="match status" value="1"/>
</dbReference>
<evidence type="ECO:0000259" key="1">
    <source>
        <dbReference type="PROSITE" id="PS50921"/>
    </source>
</evidence>
<gene>
    <name evidence="2" type="ORF">GCM10009539_11280</name>
</gene>
<sequence>MRDELLNVRAELDGLREAMSRRAVIEQAKGVFMERYGVDDEGAFARLVSLSQSTNVKLVQIAADVVARSGIGGADNGRAHWIDRALDAFGEPALVLSPVPTERGAVADFQVDHANRSVLRWLGRPRDRVVRSAVSELFPAASGTLLVNACRRTLATGTAVGGPWLPGEDDGEKRGVRLHAARIATVVLVTWQRATGESDPL</sequence>
<protein>
    <recommendedName>
        <fullName evidence="1">ANTAR domain-containing protein</fullName>
    </recommendedName>
</protein>
<dbReference type="PROSITE" id="PS50921">
    <property type="entry name" value="ANTAR"/>
    <property type="match status" value="1"/>
</dbReference>
<dbReference type="SUPFAM" id="SSF55785">
    <property type="entry name" value="PYP-like sensor domain (PAS domain)"/>
    <property type="match status" value="1"/>
</dbReference>
<dbReference type="InterPro" id="IPR011006">
    <property type="entry name" value="CheY-like_superfamily"/>
</dbReference>
<dbReference type="EMBL" id="BAAAGX010000006">
    <property type="protein sequence ID" value="GAA0227575.1"/>
    <property type="molecule type" value="Genomic_DNA"/>
</dbReference>
<feature type="domain" description="ANTAR" evidence="1">
    <location>
        <begin position="5"/>
        <end position="66"/>
    </location>
</feature>
<dbReference type="Proteomes" id="UP001500967">
    <property type="component" value="Unassembled WGS sequence"/>
</dbReference>
<dbReference type="Pfam" id="PF03861">
    <property type="entry name" value="ANTAR"/>
    <property type="match status" value="1"/>
</dbReference>
<dbReference type="InterPro" id="IPR035965">
    <property type="entry name" value="PAS-like_dom_sf"/>
</dbReference>
<keyword evidence="3" id="KW-1185">Reference proteome</keyword>
<dbReference type="Gene3D" id="3.30.450.20">
    <property type="entry name" value="PAS domain"/>
    <property type="match status" value="1"/>
</dbReference>
<organism evidence="2 3">
    <name type="scientific">Cryptosporangium japonicum</name>
    <dbReference type="NCBI Taxonomy" id="80872"/>
    <lineage>
        <taxon>Bacteria</taxon>
        <taxon>Bacillati</taxon>
        <taxon>Actinomycetota</taxon>
        <taxon>Actinomycetes</taxon>
        <taxon>Cryptosporangiales</taxon>
        <taxon>Cryptosporangiaceae</taxon>
        <taxon>Cryptosporangium</taxon>
    </lineage>
</organism>
<accession>A0ABN0TQG5</accession>
<dbReference type="SUPFAM" id="SSF52172">
    <property type="entry name" value="CheY-like"/>
    <property type="match status" value="1"/>
</dbReference>
<comment type="caution">
    <text evidence="2">The sequence shown here is derived from an EMBL/GenBank/DDBJ whole genome shotgun (WGS) entry which is preliminary data.</text>
</comment>
<dbReference type="Gene3D" id="1.10.10.10">
    <property type="entry name" value="Winged helix-like DNA-binding domain superfamily/Winged helix DNA-binding domain"/>
    <property type="match status" value="1"/>
</dbReference>
<dbReference type="InterPro" id="IPR036388">
    <property type="entry name" value="WH-like_DNA-bd_sf"/>
</dbReference>
<name>A0ABN0TQG5_9ACTN</name>
<reference evidence="2 3" key="1">
    <citation type="journal article" date="2019" name="Int. J. Syst. Evol. Microbiol.">
        <title>The Global Catalogue of Microorganisms (GCM) 10K type strain sequencing project: providing services to taxonomists for standard genome sequencing and annotation.</title>
        <authorList>
            <consortium name="The Broad Institute Genomics Platform"/>
            <consortium name="The Broad Institute Genome Sequencing Center for Infectious Disease"/>
            <person name="Wu L."/>
            <person name="Ma J."/>
        </authorList>
    </citation>
    <scope>NUCLEOTIDE SEQUENCE [LARGE SCALE GENOMIC DNA]</scope>
    <source>
        <strain evidence="2 3">JCM 10425</strain>
    </source>
</reference>
<dbReference type="InterPro" id="IPR005561">
    <property type="entry name" value="ANTAR"/>
</dbReference>
<evidence type="ECO:0000313" key="2">
    <source>
        <dbReference type="EMBL" id="GAA0227575.1"/>
    </source>
</evidence>
<dbReference type="RefSeq" id="WP_344647653.1">
    <property type="nucleotide sequence ID" value="NZ_BAAAGX010000006.1"/>
</dbReference>
<evidence type="ECO:0000313" key="3">
    <source>
        <dbReference type="Proteomes" id="UP001500967"/>
    </source>
</evidence>